<feature type="signal peptide" evidence="3">
    <location>
        <begin position="1"/>
        <end position="29"/>
    </location>
</feature>
<dbReference type="PANTHER" id="PTHR30097">
    <property type="entry name" value="CATION EFFLUX SYSTEM PROTEIN CUSB"/>
    <property type="match status" value="1"/>
</dbReference>
<sequence length="426" mass="45340">MNFLNILGRMRATHLAFFALSISALGLVACGPTDSAHNPAAQTAHDASAADEPEKGPNGGRMLRSNGFAIELDIFETGVPPEYHAWPTQEGEAVPLDEVELVVKLERLGDVVDRFDFSPKGDYLLGDGVVTEPHSFRVVVEAKYGGKRYDWAFDSYEGRTTIPAEIAATAGVRTETAGPQTLIETVPLYGQIVARPDGHAQVAARFPGVIRSVSAALGQTVRRGQALAVIESDDSLRRYTITAPIDGTISQQSATVGEHSGQRTLFAIVDARQVVANLAVFPAQRGQIKVGAAVTVTSASSPATARGQVTDIGVMSGPNQAVTARVLIDNADGQFAPGTQVTARVMVAEHAVPLAVKRSGLQAFRDFTVVYALVDETYEVRMLDLGQAHGDWIEVLGGLAPGTRYVTENSFLIKADIEKSGASHDH</sequence>
<keyword evidence="1" id="KW-0813">Transport</keyword>
<dbReference type="Pfam" id="PF25973">
    <property type="entry name" value="BSH_CzcB"/>
    <property type="match status" value="1"/>
</dbReference>
<feature type="domain" description="CzcB-like C-terminal circularly permuted SH3-like" evidence="6">
    <location>
        <begin position="354"/>
        <end position="414"/>
    </location>
</feature>
<keyword evidence="3" id="KW-0732">Signal</keyword>
<evidence type="ECO:0000313" key="8">
    <source>
        <dbReference type="Proteomes" id="UP000251800"/>
    </source>
</evidence>
<dbReference type="GO" id="GO:0030288">
    <property type="term" value="C:outer membrane-bounded periplasmic space"/>
    <property type="evidence" value="ECO:0007669"/>
    <property type="project" value="TreeGrafter"/>
</dbReference>
<dbReference type="GO" id="GO:0015679">
    <property type="term" value="P:plasma membrane copper ion transport"/>
    <property type="evidence" value="ECO:0007669"/>
    <property type="project" value="TreeGrafter"/>
</dbReference>
<dbReference type="InterPro" id="IPR058647">
    <property type="entry name" value="BSH_CzcB-like"/>
</dbReference>
<keyword evidence="8" id="KW-1185">Reference proteome</keyword>
<organism evidence="7 8">
    <name type="scientific">Abyssibacter profundi</name>
    <dbReference type="NCBI Taxonomy" id="2182787"/>
    <lineage>
        <taxon>Bacteria</taxon>
        <taxon>Pseudomonadati</taxon>
        <taxon>Pseudomonadota</taxon>
        <taxon>Gammaproteobacteria</taxon>
        <taxon>Chromatiales</taxon>
        <taxon>Oceanococcaceae</taxon>
        <taxon>Abyssibacter</taxon>
    </lineage>
</organism>
<dbReference type="GO" id="GO:0060003">
    <property type="term" value="P:copper ion export"/>
    <property type="evidence" value="ECO:0007669"/>
    <property type="project" value="TreeGrafter"/>
</dbReference>
<dbReference type="Pfam" id="PF25975">
    <property type="entry name" value="CzcB_C"/>
    <property type="match status" value="1"/>
</dbReference>
<dbReference type="EMBL" id="QEQK01000019">
    <property type="protein sequence ID" value="PWN54697.1"/>
    <property type="molecule type" value="Genomic_DNA"/>
</dbReference>
<evidence type="ECO:0000259" key="5">
    <source>
        <dbReference type="Pfam" id="PF25973"/>
    </source>
</evidence>
<protein>
    <submittedName>
        <fullName evidence="7">HlyD family secretion protein</fullName>
    </submittedName>
</protein>
<dbReference type="Gene3D" id="2.40.420.20">
    <property type="match status" value="1"/>
</dbReference>
<feature type="region of interest" description="Disordered" evidence="2">
    <location>
        <begin position="36"/>
        <end position="62"/>
    </location>
</feature>
<dbReference type="InterPro" id="IPR058649">
    <property type="entry name" value="CzcB_C"/>
</dbReference>
<reference evidence="7 8" key="1">
    <citation type="submission" date="2018-05" db="EMBL/GenBank/DDBJ databases">
        <title>Abyssibacter profundi OUC007T gen. nov., sp. nov, a marine bacterium isolated from seawater of the Mariana Trench.</title>
        <authorList>
            <person name="Zhou S."/>
        </authorList>
    </citation>
    <scope>NUCLEOTIDE SEQUENCE [LARGE SCALE GENOMIC DNA]</scope>
    <source>
        <strain evidence="7 8">OUC007</strain>
    </source>
</reference>
<dbReference type="PANTHER" id="PTHR30097:SF4">
    <property type="entry name" value="SLR6042 PROTEIN"/>
    <property type="match status" value="1"/>
</dbReference>
<evidence type="ECO:0000259" key="6">
    <source>
        <dbReference type="Pfam" id="PF25975"/>
    </source>
</evidence>
<name>A0A383XPZ3_9GAMM</name>
<dbReference type="RefSeq" id="WP_109721505.1">
    <property type="nucleotide sequence ID" value="NZ_QEQK01000019.1"/>
</dbReference>
<evidence type="ECO:0000259" key="4">
    <source>
        <dbReference type="Pfam" id="PF25971"/>
    </source>
</evidence>
<dbReference type="OrthoDB" id="9768185at2"/>
<dbReference type="Proteomes" id="UP000251800">
    <property type="component" value="Unassembled WGS sequence"/>
</dbReference>
<feature type="domain" description="CzcB N-terminal" evidence="4">
    <location>
        <begin position="60"/>
        <end position="151"/>
    </location>
</feature>
<dbReference type="SUPFAM" id="SSF111369">
    <property type="entry name" value="HlyD-like secretion proteins"/>
    <property type="match status" value="1"/>
</dbReference>
<proteinExistence type="predicted"/>
<evidence type="ECO:0000256" key="3">
    <source>
        <dbReference type="SAM" id="SignalP"/>
    </source>
</evidence>
<dbReference type="AlphaFoldDB" id="A0A383XPZ3"/>
<dbReference type="Gene3D" id="2.40.50.100">
    <property type="match status" value="1"/>
</dbReference>
<dbReference type="InterPro" id="IPR051909">
    <property type="entry name" value="MFP_Cation_Efflux"/>
</dbReference>
<gene>
    <name evidence="7" type="ORF">DEH80_15865</name>
</gene>
<feature type="domain" description="CzcB-like barrel-sandwich hybrid" evidence="5">
    <location>
        <begin position="200"/>
        <end position="268"/>
    </location>
</feature>
<evidence type="ECO:0000256" key="1">
    <source>
        <dbReference type="ARBA" id="ARBA00022448"/>
    </source>
</evidence>
<evidence type="ECO:0000313" key="7">
    <source>
        <dbReference type="EMBL" id="PWN54697.1"/>
    </source>
</evidence>
<dbReference type="GO" id="GO:0046914">
    <property type="term" value="F:transition metal ion binding"/>
    <property type="evidence" value="ECO:0007669"/>
    <property type="project" value="TreeGrafter"/>
</dbReference>
<feature type="chain" id="PRO_5016838839" evidence="3">
    <location>
        <begin position="30"/>
        <end position="426"/>
    </location>
</feature>
<dbReference type="Pfam" id="PF25971">
    <property type="entry name" value="CzcB_N"/>
    <property type="match status" value="1"/>
</dbReference>
<dbReference type="InterPro" id="IPR058646">
    <property type="entry name" value="CzcB_N"/>
</dbReference>
<evidence type="ECO:0000256" key="2">
    <source>
        <dbReference type="SAM" id="MobiDB-lite"/>
    </source>
</evidence>
<comment type="caution">
    <text evidence="7">The sequence shown here is derived from an EMBL/GenBank/DDBJ whole genome shotgun (WGS) entry which is preliminary data.</text>
</comment>
<accession>A0A383XPZ3</accession>